<reference evidence="2" key="1">
    <citation type="submission" date="2021-08" db="EMBL/GenBank/DDBJ databases">
        <authorList>
            <person name="Misof B."/>
            <person name="Oliver O."/>
            <person name="Podsiadlowski L."/>
            <person name="Donath A."/>
            <person name="Peters R."/>
            <person name="Mayer C."/>
            <person name="Rust J."/>
            <person name="Gunkel S."/>
            <person name="Lesny P."/>
            <person name="Martin S."/>
            <person name="Oeyen J.P."/>
            <person name="Petersen M."/>
            <person name="Panagiotis P."/>
            <person name="Wilbrandt J."/>
            <person name="Tanja T."/>
        </authorList>
    </citation>
    <scope>NUCLEOTIDE SEQUENCE</scope>
    <source>
        <strain evidence="2">GBR_01_08_01A</strain>
        <tissue evidence="2">Thorax + abdomen</tissue>
    </source>
</reference>
<sequence>MRERNCSDTDNIEVEALLGLLLFAGVRRNNRLNAKDLFRTNGSSPEIFRLTMSWNRFYLLMRCLRFDEKDTRAERTAVDKLAPIRELLKKSCIPLLDKLESEYKLTVIGTIRKNKKELPKKFTEIRGRPEKSSLFGHRGNCSLVSYVPRKGKNVLLVSSMHDGAEINEVTCKPEMIMDYNITKGGVDTVDKMCETYNVARGTNRWPIAVFYNLMNVAGINTLVIYLQNNPNRKISRRIFLETLSYDLINSQLRRRTLNTSLPKTVKLRLAEICQLDGPEYSATSSNNKIGRCGYCSSKKKPKDTLQLCHLQQILLFGTCYYGMS</sequence>
<accession>A0AAD9RD55</accession>
<protein>
    <recommendedName>
        <fullName evidence="1">PiggyBac transposable element-derived protein domain-containing protein</fullName>
    </recommendedName>
</protein>
<feature type="domain" description="PiggyBac transposable element-derived protein" evidence="1">
    <location>
        <begin position="94"/>
        <end position="220"/>
    </location>
</feature>
<evidence type="ECO:0000313" key="3">
    <source>
        <dbReference type="Proteomes" id="UP001258017"/>
    </source>
</evidence>
<feature type="domain" description="PiggyBac transposable element-derived protein" evidence="1">
    <location>
        <begin position="4"/>
        <end position="90"/>
    </location>
</feature>
<comment type="caution">
    <text evidence="2">The sequence shown here is derived from an EMBL/GenBank/DDBJ whole genome shotgun (WGS) entry which is preliminary data.</text>
</comment>
<dbReference type="PANTHER" id="PTHR46599:SF6">
    <property type="entry name" value="DUAL SPECIFICITY PHOSPHATASE 26"/>
    <property type="match status" value="1"/>
</dbReference>
<dbReference type="AlphaFoldDB" id="A0AAD9RD55"/>
<evidence type="ECO:0000259" key="1">
    <source>
        <dbReference type="Pfam" id="PF13843"/>
    </source>
</evidence>
<dbReference type="InterPro" id="IPR029526">
    <property type="entry name" value="PGBD"/>
</dbReference>
<reference evidence="2" key="2">
    <citation type="journal article" date="2023" name="Commun. Biol.">
        <title>Intrasexual cuticular hydrocarbon dimorphism in a wasp sheds light on hydrocarbon biosynthesis genes in Hymenoptera.</title>
        <authorList>
            <person name="Moris V.C."/>
            <person name="Podsiadlowski L."/>
            <person name="Martin S."/>
            <person name="Oeyen J.P."/>
            <person name="Donath A."/>
            <person name="Petersen M."/>
            <person name="Wilbrandt J."/>
            <person name="Misof B."/>
            <person name="Liedtke D."/>
            <person name="Thamm M."/>
            <person name="Scheiner R."/>
            <person name="Schmitt T."/>
            <person name="Niehuis O."/>
        </authorList>
    </citation>
    <scope>NUCLEOTIDE SEQUENCE</scope>
    <source>
        <strain evidence="2">GBR_01_08_01A</strain>
    </source>
</reference>
<dbReference type="Pfam" id="PF13843">
    <property type="entry name" value="DDE_Tnp_1_7"/>
    <property type="match status" value="2"/>
</dbReference>
<evidence type="ECO:0000313" key="2">
    <source>
        <dbReference type="EMBL" id="KAK2577559.1"/>
    </source>
</evidence>
<name>A0AAD9RD55_9HYME</name>
<keyword evidence="3" id="KW-1185">Reference proteome</keyword>
<dbReference type="Proteomes" id="UP001258017">
    <property type="component" value="Unassembled WGS sequence"/>
</dbReference>
<organism evidence="2 3">
    <name type="scientific">Odynerus spinipes</name>
    <dbReference type="NCBI Taxonomy" id="1348599"/>
    <lineage>
        <taxon>Eukaryota</taxon>
        <taxon>Metazoa</taxon>
        <taxon>Ecdysozoa</taxon>
        <taxon>Arthropoda</taxon>
        <taxon>Hexapoda</taxon>
        <taxon>Insecta</taxon>
        <taxon>Pterygota</taxon>
        <taxon>Neoptera</taxon>
        <taxon>Endopterygota</taxon>
        <taxon>Hymenoptera</taxon>
        <taxon>Apocrita</taxon>
        <taxon>Aculeata</taxon>
        <taxon>Vespoidea</taxon>
        <taxon>Vespidae</taxon>
        <taxon>Eumeninae</taxon>
        <taxon>Odynerus</taxon>
    </lineage>
</organism>
<gene>
    <name evidence="2" type="ORF">KPH14_012252</name>
</gene>
<dbReference type="EMBL" id="JAIFRP010004311">
    <property type="protein sequence ID" value="KAK2577559.1"/>
    <property type="molecule type" value="Genomic_DNA"/>
</dbReference>
<proteinExistence type="predicted"/>
<dbReference type="PANTHER" id="PTHR46599">
    <property type="entry name" value="PIGGYBAC TRANSPOSABLE ELEMENT-DERIVED PROTEIN 4"/>
    <property type="match status" value="1"/>
</dbReference>